<dbReference type="NCBIfam" id="TIGR02868">
    <property type="entry name" value="CydC"/>
    <property type="match status" value="1"/>
</dbReference>
<dbReference type="GO" id="GO:0005886">
    <property type="term" value="C:plasma membrane"/>
    <property type="evidence" value="ECO:0007669"/>
    <property type="project" value="UniProtKB-SubCell"/>
</dbReference>
<dbReference type="InterPro" id="IPR027417">
    <property type="entry name" value="P-loop_NTPase"/>
</dbReference>
<keyword evidence="3" id="KW-1003">Cell membrane</keyword>
<evidence type="ECO:0000256" key="1">
    <source>
        <dbReference type="ARBA" id="ARBA00004651"/>
    </source>
</evidence>
<dbReference type="Pfam" id="PF00664">
    <property type="entry name" value="ABC_membrane"/>
    <property type="match status" value="1"/>
</dbReference>
<dbReference type="InterPro" id="IPR003593">
    <property type="entry name" value="AAA+_ATPase"/>
</dbReference>
<dbReference type="GO" id="GO:0005524">
    <property type="term" value="F:ATP binding"/>
    <property type="evidence" value="ECO:0007669"/>
    <property type="project" value="UniProtKB-KW"/>
</dbReference>
<keyword evidence="8 10" id="KW-1133">Transmembrane helix</keyword>
<feature type="transmembrane region" description="Helical" evidence="10">
    <location>
        <begin position="271"/>
        <end position="297"/>
    </location>
</feature>
<accession>A0A1W2BE08</accession>
<dbReference type="SMART" id="SM00382">
    <property type="entry name" value="AAA"/>
    <property type="match status" value="1"/>
</dbReference>
<dbReference type="PROSITE" id="PS00211">
    <property type="entry name" value="ABC_TRANSPORTER_1"/>
    <property type="match status" value="1"/>
</dbReference>
<feature type="transmembrane region" description="Helical" evidence="10">
    <location>
        <begin position="12"/>
        <end position="40"/>
    </location>
</feature>
<dbReference type="InterPro" id="IPR039421">
    <property type="entry name" value="Type_1_exporter"/>
</dbReference>
<dbReference type="STRING" id="112901.SAMN04488500_107103"/>
<evidence type="ECO:0000259" key="11">
    <source>
        <dbReference type="PROSITE" id="PS50893"/>
    </source>
</evidence>
<dbReference type="EMBL" id="FWXI01000007">
    <property type="protein sequence ID" value="SMC70952.1"/>
    <property type="molecule type" value="Genomic_DNA"/>
</dbReference>
<gene>
    <name evidence="13" type="ORF">SAMN04488500_107103</name>
</gene>
<evidence type="ECO:0000256" key="9">
    <source>
        <dbReference type="ARBA" id="ARBA00023136"/>
    </source>
</evidence>
<dbReference type="PANTHER" id="PTHR43394">
    <property type="entry name" value="ATP-DEPENDENT PERMEASE MDL1, MITOCHONDRIAL"/>
    <property type="match status" value="1"/>
</dbReference>
<dbReference type="PROSITE" id="PS50929">
    <property type="entry name" value="ABC_TM1F"/>
    <property type="match status" value="1"/>
</dbReference>
<keyword evidence="2" id="KW-0813">Transport</keyword>
<evidence type="ECO:0000256" key="8">
    <source>
        <dbReference type="ARBA" id="ARBA00022989"/>
    </source>
</evidence>
<keyword evidence="6" id="KW-0378">Hydrolase</keyword>
<keyword evidence="4 10" id="KW-0812">Transmembrane</keyword>
<dbReference type="PANTHER" id="PTHR43394:SF1">
    <property type="entry name" value="ATP-BINDING CASSETTE SUB-FAMILY B MEMBER 10, MITOCHONDRIAL"/>
    <property type="match status" value="1"/>
</dbReference>
<feature type="transmembrane region" description="Helical" evidence="10">
    <location>
        <begin position="155"/>
        <end position="174"/>
    </location>
</feature>
<organism evidence="13 14">
    <name type="scientific">Sporomusa malonica</name>
    <dbReference type="NCBI Taxonomy" id="112901"/>
    <lineage>
        <taxon>Bacteria</taxon>
        <taxon>Bacillati</taxon>
        <taxon>Bacillota</taxon>
        <taxon>Negativicutes</taxon>
        <taxon>Selenomonadales</taxon>
        <taxon>Sporomusaceae</taxon>
        <taxon>Sporomusa</taxon>
    </lineage>
</organism>
<protein>
    <submittedName>
        <fullName evidence="13">ATP-binding cassette, subfamily C, CydC</fullName>
    </submittedName>
</protein>
<evidence type="ECO:0000256" key="6">
    <source>
        <dbReference type="ARBA" id="ARBA00022807"/>
    </source>
</evidence>
<evidence type="ECO:0000256" key="2">
    <source>
        <dbReference type="ARBA" id="ARBA00022448"/>
    </source>
</evidence>
<reference evidence="13 14" key="1">
    <citation type="submission" date="2017-04" db="EMBL/GenBank/DDBJ databases">
        <authorList>
            <person name="Afonso C.L."/>
            <person name="Miller P.J."/>
            <person name="Scott M.A."/>
            <person name="Spackman E."/>
            <person name="Goraichik I."/>
            <person name="Dimitrov K.M."/>
            <person name="Suarez D.L."/>
            <person name="Swayne D.E."/>
        </authorList>
    </citation>
    <scope>NUCLEOTIDE SEQUENCE [LARGE SCALE GENOMIC DNA]</scope>
    <source>
        <strain evidence="13 14">DSM 5090</strain>
    </source>
</reference>
<dbReference type="Gene3D" id="1.20.1560.10">
    <property type="entry name" value="ABC transporter type 1, transmembrane domain"/>
    <property type="match status" value="1"/>
</dbReference>
<feature type="transmembrane region" description="Helical" evidence="10">
    <location>
        <begin position="235"/>
        <end position="259"/>
    </location>
</feature>
<dbReference type="Pfam" id="PF00005">
    <property type="entry name" value="ABC_tran"/>
    <property type="match status" value="1"/>
</dbReference>
<dbReference type="GO" id="GO:0015421">
    <property type="term" value="F:ABC-type oligopeptide transporter activity"/>
    <property type="evidence" value="ECO:0007669"/>
    <property type="project" value="TreeGrafter"/>
</dbReference>
<keyword evidence="9 10" id="KW-0472">Membrane</keyword>
<keyword evidence="14" id="KW-1185">Reference proteome</keyword>
<dbReference type="GO" id="GO:0045454">
    <property type="term" value="P:cell redox homeostasis"/>
    <property type="evidence" value="ECO:0007669"/>
    <property type="project" value="InterPro"/>
</dbReference>
<dbReference type="Proteomes" id="UP000192738">
    <property type="component" value="Unassembled WGS sequence"/>
</dbReference>
<dbReference type="InterPro" id="IPR017871">
    <property type="entry name" value="ABC_transporter-like_CS"/>
</dbReference>
<dbReference type="GO" id="GO:0016887">
    <property type="term" value="F:ATP hydrolysis activity"/>
    <property type="evidence" value="ECO:0007669"/>
    <property type="project" value="InterPro"/>
</dbReference>
<dbReference type="SUPFAM" id="SSF90123">
    <property type="entry name" value="ABC transporter transmembrane region"/>
    <property type="match status" value="1"/>
</dbReference>
<sequence>MIKLLTGSRRTLWMAAAACMLGSFTIYANVGLLAASAWLISAAALHPPVAELSVAIVGVRFFGLMRAVCRYLERYVSHDVTFRLLADIRGWLYTQLEPLAPAGLMAFNKGDIFSRLVADVETLKFFYLRAVFPVLIAVVTAAGTVAFLAWLAPPLAWPVAGAFIAAGCVIPVVLGRLGQTTGRKVIEARAMLNGALADSIEGLTELAAFGQAKTQAVKVTALNSRLINRQKQANAVMAMADALGTLGMNITVIAVIALAAPLVGSGTLAGVYLAVAALAVQASFEAILPLPAVIYYWQESKAALERIKDISRQPVIAQLSGTKEILPGAVHLAAHNLSFAYQPGLPSALSGITFNLPQGKKLAIVGASGAGKSTLAGLILRFWDYSQGALLLNGDDIRNYAPAAVRRAISVVSQDTYLFNATIRDNILLAKPDAAETELKAAIAGAMLGEFIDKLPQGLKTMTGQNGLALSGGERQRIALARALLKTAPVWLLDEPTAGLDAYAESIVMENVLQAAGSCSVILITHRLIGLEAMDEILVIEGGKIAEQGSLAELLAQKGVFYQMWGLQQDLLNTT</sequence>
<dbReference type="InterPro" id="IPR003439">
    <property type="entry name" value="ABC_transporter-like_ATP-bd"/>
</dbReference>
<keyword evidence="6" id="KW-0645">Protease</keyword>
<dbReference type="Gene3D" id="3.40.50.300">
    <property type="entry name" value="P-loop containing nucleotide triphosphate hydrolases"/>
    <property type="match status" value="1"/>
</dbReference>
<dbReference type="AlphaFoldDB" id="A0A1W2BE08"/>
<dbReference type="SUPFAM" id="SSF52540">
    <property type="entry name" value="P-loop containing nucleoside triphosphate hydrolases"/>
    <property type="match status" value="1"/>
</dbReference>
<evidence type="ECO:0000256" key="10">
    <source>
        <dbReference type="SAM" id="Phobius"/>
    </source>
</evidence>
<comment type="subcellular location">
    <subcellularLocation>
        <location evidence="1">Cell membrane</location>
        <topology evidence="1">Multi-pass membrane protein</topology>
    </subcellularLocation>
</comment>
<keyword evidence="5" id="KW-0547">Nucleotide-binding</keyword>
<feature type="domain" description="ABC transmembrane type-1" evidence="12">
    <location>
        <begin position="16"/>
        <end position="299"/>
    </location>
</feature>
<evidence type="ECO:0000256" key="3">
    <source>
        <dbReference type="ARBA" id="ARBA00022475"/>
    </source>
</evidence>
<dbReference type="RefSeq" id="WP_176215477.1">
    <property type="nucleotide sequence ID" value="NZ_CP155572.1"/>
</dbReference>
<feature type="transmembrane region" description="Helical" evidence="10">
    <location>
        <begin position="52"/>
        <end position="69"/>
    </location>
</feature>
<feature type="domain" description="ABC transporter" evidence="11">
    <location>
        <begin position="332"/>
        <end position="567"/>
    </location>
</feature>
<feature type="transmembrane region" description="Helical" evidence="10">
    <location>
        <begin position="126"/>
        <end position="149"/>
    </location>
</feature>
<dbReference type="CDD" id="cd18585">
    <property type="entry name" value="ABC_6TM_CydC"/>
    <property type="match status" value="1"/>
</dbReference>
<dbReference type="InterPro" id="IPR014223">
    <property type="entry name" value="ABC_CydC/D"/>
</dbReference>
<evidence type="ECO:0000256" key="4">
    <source>
        <dbReference type="ARBA" id="ARBA00022692"/>
    </source>
</evidence>
<dbReference type="InterPro" id="IPR036640">
    <property type="entry name" value="ABC1_TM_sf"/>
</dbReference>
<keyword evidence="7 13" id="KW-0067">ATP-binding</keyword>
<dbReference type="GO" id="GO:0034775">
    <property type="term" value="P:glutathione transmembrane transport"/>
    <property type="evidence" value="ECO:0007669"/>
    <property type="project" value="InterPro"/>
</dbReference>
<evidence type="ECO:0000313" key="14">
    <source>
        <dbReference type="Proteomes" id="UP000192738"/>
    </source>
</evidence>
<keyword evidence="6" id="KW-0788">Thiol protease</keyword>
<evidence type="ECO:0000259" key="12">
    <source>
        <dbReference type="PROSITE" id="PS50929"/>
    </source>
</evidence>
<evidence type="ECO:0000256" key="5">
    <source>
        <dbReference type="ARBA" id="ARBA00022741"/>
    </source>
</evidence>
<name>A0A1W2BE08_9FIRM</name>
<dbReference type="PROSITE" id="PS50893">
    <property type="entry name" value="ABC_TRANSPORTER_2"/>
    <property type="match status" value="1"/>
</dbReference>
<evidence type="ECO:0000256" key="7">
    <source>
        <dbReference type="ARBA" id="ARBA00022840"/>
    </source>
</evidence>
<dbReference type="InterPro" id="IPR011527">
    <property type="entry name" value="ABC1_TM_dom"/>
</dbReference>
<dbReference type="GO" id="GO:0008234">
    <property type="term" value="F:cysteine-type peptidase activity"/>
    <property type="evidence" value="ECO:0007669"/>
    <property type="project" value="UniProtKB-KW"/>
</dbReference>
<proteinExistence type="predicted"/>
<evidence type="ECO:0000313" key="13">
    <source>
        <dbReference type="EMBL" id="SMC70952.1"/>
    </source>
</evidence>
<dbReference type="FunFam" id="3.40.50.300:FF:000299">
    <property type="entry name" value="ABC transporter ATP-binding protein/permease"/>
    <property type="match status" value="1"/>
</dbReference>